<dbReference type="GO" id="GO:0008610">
    <property type="term" value="P:lipid biosynthetic process"/>
    <property type="evidence" value="ECO:0007669"/>
    <property type="project" value="UniProtKB-ARBA"/>
</dbReference>
<evidence type="ECO:0000256" key="1">
    <source>
        <dbReference type="SAM" id="MobiDB-lite"/>
    </source>
</evidence>
<dbReference type="GO" id="GO:0044550">
    <property type="term" value="P:secondary metabolite biosynthetic process"/>
    <property type="evidence" value="ECO:0007669"/>
    <property type="project" value="TreeGrafter"/>
</dbReference>
<dbReference type="Gene3D" id="3.30.559.10">
    <property type="entry name" value="Chloramphenicol acetyltransferase-like domain"/>
    <property type="match status" value="1"/>
</dbReference>
<name>A0A841F6T9_9ACTN</name>
<gene>
    <name evidence="3" type="ORF">HNR73_000523</name>
</gene>
<organism evidence="3 4">
    <name type="scientific">Phytomonospora endophytica</name>
    <dbReference type="NCBI Taxonomy" id="714109"/>
    <lineage>
        <taxon>Bacteria</taxon>
        <taxon>Bacillati</taxon>
        <taxon>Actinomycetota</taxon>
        <taxon>Actinomycetes</taxon>
        <taxon>Micromonosporales</taxon>
        <taxon>Micromonosporaceae</taxon>
        <taxon>Phytomonospora</taxon>
    </lineage>
</organism>
<evidence type="ECO:0000259" key="2">
    <source>
        <dbReference type="SMART" id="SM00827"/>
    </source>
</evidence>
<feature type="region of interest" description="Disordered" evidence="1">
    <location>
        <begin position="618"/>
        <end position="688"/>
    </location>
</feature>
<dbReference type="GO" id="GO:0016740">
    <property type="term" value="F:transferase activity"/>
    <property type="evidence" value="ECO:0007669"/>
    <property type="project" value="InterPro"/>
</dbReference>
<dbReference type="Gene3D" id="3.40.50.12780">
    <property type="entry name" value="N-terminal domain of ligase-like"/>
    <property type="match status" value="1"/>
</dbReference>
<dbReference type="GO" id="GO:0043041">
    <property type="term" value="P:amino acid activation for nonribosomal peptide biosynthetic process"/>
    <property type="evidence" value="ECO:0007669"/>
    <property type="project" value="TreeGrafter"/>
</dbReference>
<feature type="compositionally biased region" description="Acidic residues" evidence="1">
    <location>
        <begin position="640"/>
        <end position="680"/>
    </location>
</feature>
<dbReference type="InterPro" id="IPR023213">
    <property type="entry name" value="CAT-like_dom_sf"/>
</dbReference>
<protein>
    <submittedName>
        <fullName evidence="3">Non-ribosomal peptide synthetase component F</fullName>
    </submittedName>
</protein>
<dbReference type="Pfam" id="PF00668">
    <property type="entry name" value="Condensation"/>
    <property type="match status" value="1"/>
</dbReference>
<dbReference type="SUPFAM" id="SSF52151">
    <property type="entry name" value="FabD/lysophospholipase-like"/>
    <property type="match status" value="1"/>
</dbReference>
<evidence type="ECO:0000313" key="3">
    <source>
        <dbReference type="EMBL" id="MBB6032681.1"/>
    </source>
</evidence>
<dbReference type="Pfam" id="PF00698">
    <property type="entry name" value="Acyl_transf_1"/>
    <property type="match status" value="1"/>
</dbReference>
<sequence>MSNPAPPPAFVYAGPESLVGDAAALTAAHSEFAEILDRCAAAYREVTGANLRGRLAFPDPDWPTDIAQPVLVSLQLAMTAVLDTAKVRPGHVHGHGVGELSALVTAGAMDLEDAVRLAAFRGRLMQEYGEPAGVLEVRVDAAGADNLMAHLPGLELAAVVSADVRVLAGPVEVAEAAERWCESAGTGFRRLAATRAFHTSMVEPALGELEPMLAAIRFRPTLLPVVSGVDGSVRDAGWLPGADYLREQARLPIRFDLALAALLDVGGETVVEVGPGGVRTSTEGQDEAGTIIAQRHERGRLRPRWHGEGNLYYAGAPLREPADRTTSETPPRNATVTTATGTPTHTDEPVTVRLDPPPEGPAAPVRYELIERHRALMAEQNRLLATVAAAAEAREAPVAVSLWLAGTCADLYPRVLELVRFADGHGMRAVWLPAPAAPLAAAMAPATSRVTLNGLYDGGKASRAVAEWSVVASASGGRTALGFPARDGHDVYPGVAQIRRLWKNPPPMYAVLDGDDEGLRRAAKLGLDVLADLRTRSVVELARDLSRYRRAREENGHDRDGGRVVVVVAPPADVAEASSLLTDLRAAGAHEVACVVELDLDLTMETHVVAEAVLAPETAPVPEPAPPAPAPEPVAVTPDPEPEPEAVAEPEPEPEAEPEEEPEAEEEPEEEPEAEEEPEPDPVSAPLSPAQRALWPTLADQPGRSRAVQLDGPLTVSALAKAVRTVVERHDTLRTVFAEVDGVPTQTVWPSVAVELPVVDLAGYHEDTAVRHAMATANTTAGGPAASFQLLRFSYTRHVLLCGFHPLATDPWSYPVLAREISEVYRAALADEEPNLPEPAIGYAEYSAEQAAAVTDPASLAYWSERFAEPAPPLDLPTGRVRPETPSTAAASVSADFPAHLADRVRALSADALVAVPTTLLTAFAAMLFQHGGRSDVVVGADIPGRDERSEQLFGPFSRVIPMRLDLSGDPSFREVIARVQETTASAYSHSAVPLDEVTDAVTAKGGVPPEAVIEFDGGVFDPALPGVRTTVLDSPADPLTGDLRLRVWQRDGLRWWLDYRADLFGEDVAYAFLDSLLELLTLAVEDPDAPLSTVLGLGRRLTPALVGPAMPPSTDSLHRLFELQVAATPDAEAIVCGGERWTYRRLQERAAELAEFLQSHGIVEGDLVAVCLPRTPDLIAAQLGALRLGASFLPLEPSRPEEELRGMVADGWARLVLSTRALSIDVAESTVYVEDARPGISALPEVSVDPEQTAYVVFSGRPGDERRPVAVPHRAVVNTVRWGMTTLGLASGDNVSHQLDLDLDVNLAEIYPALIAGATVHMVPGDIDEDPVELALWWTEHHITVACLPMKLAEKVFARPLPDGNRLRFLLIGGGRVRRRPAISFPTVFSMYGVAENAIVTLVSILAQEGEDSPDIGLPVDNNRLYIVDRHGGPARPGVPGELWIGGAGVAREYPGDPEATRAAFIPDPEVPGGLLFRTGDQVRLHGDGDLEFCGRVPRSNQA</sequence>
<proteinExistence type="predicted"/>
<dbReference type="SMART" id="SM00827">
    <property type="entry name" value="PKS_AT"/>
    <property type="match status" value="1"/>
</dbReference>
<dbReference type="SUPFAM" id="SSF52777">
    <property type="entry name" value="CoA-dependent acyltransferases"/>
    <property type="match status" value="2"/>
</dbReference>
<dbReference type="InterPro" id="IPR001242">
    <property type="entry name" value="Condensation_dom"/>
</dbReference>
<dbReference type="Pfam" id="PF00501">
    <property type="entry name" value="AMP-binding"/>
    <property type="match status" value="1"/>
</dbReference>
<reference evidence="3 4" key="1">
    <citation type="submission" date="2020-08" db="EMBL/GenBank/DDBJ databases">
        <title>Genomic Encyclopedia of Type Strains, Phase IV (KMG-IV): sequencing the most valuable type-strain genomes for metagenomic binning, comparative biology and taxonomic classification.</title>
        <authorList>
            <person name="Goeker M."/>
        </authorList>
    </citation>
    <scope>NUCLEOTIDE SEQUENCE [LARGE SCALE GENOMIC DNA]</scope>
    <source>
        <strain evidence="3 4">YIM 65646</strain>
    </source>
</reference>
<dbReference type="PANTHER" id="PTHR45527">
    <property type="entry name" value="NONRIBOSOMAL PEPTIDE SYNTHETASE"/>
    <property type="match status" value="1"/>
</dbReference>
<dbReference type="Proteomes" id="UP000548476">
    <property type="component" value="Unassembled WGS sequence"/>
</dbReference>
<dbReference type="Gene3D" id="3.30.559.30">
    <property type="entry name" value="Nonribosomal peptide synthetase, condensation domain"/>
    <property type="match status" value="1"/>
</dbReference>
<dbReference type="InterPro" id="IPR001227">
    <property type="entry name" value="Ac_transferase_dom_sf"/>
</dbReference>
<feature type="compositionally biased region" description="Low complexity" evidence="1">
    <location>
        <begin position="335"/>
        <end position="344"/>
    </location>
</feature>
<dbReference type="EMBL" id="JACHGT010000001">
    <property type="protein sequence ID" value="MBB6032681.1"/>
    <property type="molecule type" value="Genomic_DNA"/>
</dbReference>
<dbReference type="InterPro" id="IPR042099">
    <property type="entry name" value="ANL_N_sf"/>
</dbReference>
<dbReference type="GO" id="GO:0031177">
    <property type="term" value="F:phosphopantetheine binding"/>
    <property type="evidence" value="ECO:0007669"/>
    <property type="project" value="TreeGrafter"/>
</dbReference>
<dbReference type="Gene3D" id="3.20.20.30">
    <property type="entry name" value="Luciferase-like domain"/>
    <property type="match status" value="1"/>
</dbReference>
<dbReference type="RefSeq" id="WP_184785564.1">
    <property type="nucleotide sequence ID" value="NZ_BONT01000035.1"/>
</dbReference>
<feature type="domain" description="Malonyl-CoA:ACP transacylase (MAT)" evidence="2">
    <location>
        <begin position="19"/>
        <end position="321"/>
    </location>
</feature>
<dbReference type="GO" id="GO:0016705">
    <property type="term" value="F:oxidoreductase activity, acting on paired donors, with incorporation or reduction of molecular oxygen"/>
    <property type="evidence" value="ECO:0007669"/>
    <property type="project" value="InterPro"/>
</dbReference>
<feature type="region of interest" description="Disordered" evidence="1">
    <location>
        <begin position="317"/>
        <end position="359"/>
    </location>
</feature>
<dbReference type="Gene3D" id="3.40.366.10">
    <property type="entry name" value="Malonyl-Coenzyme A Acyl Carrier Protein, domain 2"/>
    <property type="match status" value="1"/>
</dbReference>
<dbReference type="InterPro" id="IPR014043">
    <property type="entry name" value="Acyl_transferase_dom"/>
</dbReference>
<dbReference type="InterPro" id="IPR016035">
    <property type="entry name" value="Acyl_Trfase/lysoPLipase"/>
</dbReference>
<feature type="compositionally biased region" description="Pro residues" evidence="1">
    <location>
        <begin position="619"/>
        <end position="632"/>
    </location>
</feature>
<dbReference type="SUPFAM" id="SSF51679">
    <property type="entry name" value="Bacterial luciferase-like"/>
    <property type="match status" value="1"/>
</dbReference>
<dbReference type="PANTHER" id="PTHR45527:SF1">
    <property type="entry name" value="FATTY ACID SYNTHASE"/>
    <property type="match status" value="1"/>
</dbReference>
<keyword evidence="4" id="KW-1185">Reference proteome</keyword>
<dbReference type="SUPFAM" id="SSF56801">
    <property type="entry name" value="Acetyl-CoA synthetase-like"/>
    <property type="match status" value="1"/>
</dbReference>
<accession>A0A841F6T9</accession>
<dbReference type="InterPro" id="IPR036661">
    <property type="entry name" value="Luciferase-like_sf"/>
</dbReference>
<dbReference type="GO" id="GO:0005737">
    <property type="term" value="C:cytoplasm"/>
    <property type="evidence" value="ECO:0007669"/>
    <property type="project" value="TreeGrafter"/>
</dbReference>
<comment type="caution">
    <text evidence="3">The sequence shown here is derived from an EMBL/GenBank/DDBJ whole genome shotgun (WGS) entry which is preliminary data.</text>
</comment>
<dbReference type="InterPro" id="IPR000873">
    <property type="entry name" value="AMP-dep_synth/lig_dom"/>
</dbReference>
<evidence type="ECO:0000313" key="4">
    <source>
        <dbReference type="Proteomes" id="UP000548476"/>
    </source>
</evidence>